<dbReference type="InterPro" id="IPR001206">
    <property type="entry name" value="Diacylglycerol_kinase_cat_dom"/>
</dbReference>
<dbReference type="AlphaFoldDB" id="A0AAD9MNH8"/>
<keyword evidence="14" id="KW-1133">Transmembrane helix</keyword>
<evidence type="ECO:0000256" key="13">
    <source>
        <dbReference type="SAM" id="MobiDB-lite"/>
    </source>
</evidence>
<keyword evidence="11 14" id="KW-0472">Membrane</keyword>
<keyword evidence="3 12" id="KW-0808">Transferase</keyword>
<feature type="transmembrane region" description="Helical" evidence="14">
    <location>
        <begin position="33"/>
        <end position="51"/>
    </location>
</feature>
<dbReference type="InterPro" id="IPR002219">
    <property type="entry name" value="PKC_DAG/PE"/>
</dbReference>
<dbReference type="Pfam" id="PF00609">
    <property type="entry name" value="DAGK_acc"/>
    <property type="match status" value="1"/>
</dbReference>
<evidence type="ECO:0000313" key="18">
    <source>
        <dbReference type="Proteomes" id="UP001255856"/>
    </source>
</evidence>
<evidence type="ECO:0000256" key="1">
    <source>
        <dbReference type="ARBA" id="ARBA00004370"/>
    </source>
</evidence>
<dbReference type="PROSITE" id="PS50081">
    <property type="entry name" value="ZF_DAG_PE_2"/>
    <property type="match status" value="1"/>
</dbReference>
<accession>A0AAD9MNH8</accession>
<comment type="caution">
    <text evidence="17">The sequence shown here is derived from an EMBL/GenBank/DDBJ whole genome shotgun (WGS) entry which is preliminary data.</text>
</comment>
<evidence type="ECO:0000256" key="3">
    <source>
        <dbReference type="ARBA" id="ARBA00022679"/>
    </source>
</evidence>
<proteinExistence type="inferred from homology"/>
<dbReference type="InterPro" id="IPR016064">
    <property type="entry name" value="NAD/diacylglycerol_kinase_sf"/>
</dbReference>
<gene>
    <name evidence="17" type="ORF">QBZ16_003651</name>
</gene>
<evidence type="ECO:0000259" key="16">
    <source>
        <dbReference type="PROSITE" id="PS50146"/>
    </source>
</evidence>
<dbReference type="InterPro" id="IPR017438">
    <property type="entry name" value="ATP-NAD_kinase_N"/>
</dbReference>
<evidence type="ECO:0000256" key="2">
    <source>
        <dbReference type="ARBA" id="ARBA00009280"/>
    </source>
</evidence>
<name>A0AAD9MNH8_PROWI</name>
<feature type="region of interest" description="Disordered" evidence="13">
    <location>
        <begin position="676"/>
        <end position="696"/>
    </location>
</feature>
<evidence type="ECO:0000259" key="15">
    <source>
        <dbReference type="PROSITE" id="PS50081"/>
    </source>
</evidence>
<dbReference type="GO" id="GO:0004143">
    <property type="term" value="F:ATP-dependent diacylglycerol kinase activity"/>
    <property type="evidence" value="ECO:0007669"/>
    <property type="project" value="UniProtKB-EC"/>
</dbReference>
<keyword evidence="5" id="KW-0677">Repeat</keyword>
<keyword evidence="7" id="KW-0863">Zinc-finger</keyword>
<keyword evidence="9" id="KW-0862">Zinc</keyword>
<dbReference type="SUPFAM" id="SSF111331">
    <property type="entry name" value="NAD kinase/diacylglycerol kinase-like"/>
    <property type="match status" value="1"/>
</dbReference>
<dbReference type="SUPFAM" id="SSF57889">
    <property type="entry name" value="Cysteine-rich domain"/>
    <property type="match status" value="1"/>
</dbReference>
<dbReference type="PANTHER" id="PTHR11255">
    <property type="entry name" value="DIACYLGLYCEROL KINASE"/>
    <property type="match status" value="1"/>
</dbReference>
<dbReference type="PROSITE" id="PS50146">
    <property type="entry name" value="DAGK"/>
    <property type="match status" value="1"/>
</dbReference>
<dbReference type="PANTHER" id="PTHR11255:SF54">
    <property type="entry name" value="DIACYLGLYCEROL KINASE THETA"/>
    <property type="match status" value="1"/>
</dbReference>
<evidence type="ECO:0000256" key="14">
    <source>
        <dbReference type="SAM" id="Phobius"/>
    </source>
</evidence>
<keyword evidence="4" id="KW-0479">Metal-binding</keyword>
<evidence type="ECO:0000256" key="4">
    <source>
        <dbReference type="ARBA" id="ARBA00022723"/>
    </source>
</evidence>
<dbReference type="SMART" id="SM00046">
    <property type="entry name" value="DAGKc"/>
    <property type="match status" value="1"/>
</dbReference>
<keyword evidence="14" id="KW-0812">Transmembrane</keyword>
<dbReference type="InterPro" id="IPR046349">
    <property type="entry name" value="C1-like_sf"/>
</dbReference>
<evidence type="ECO:0000256" key="7">
    <source>
        <dbReference type="ARBA" id="ARBA00022771"/>
    </source>
</evidence>
<dbReference type="Pfam" id="PF00781">
    <property type="entry name" value="DAGK_cat"/>
    <property type="match status" value="1"/>
</dbReference>
<keyword evidence="10 12" id="KW-0067">ATP-binding</keyword>
<comment type="catalytic activity">
    <reaction evidence="12">
        <text>a 1,2-diacyl-sn-glycerol + ATP = a 1,2-diacyl-sn-glycero-3-phosphate + ADP + H(+)</text>
        <dbReference type="Rhea" id="RHEA:10272"/>
        <dbReference type="ChEBI" id="CHEBI:15378"/>
        <dbReference type="ChEBI" id="CHEBI:17815"/>
        <dbReference type="ChEBI" id="CHEBI:30616"/>
        <dbReference type="ChEBI" id="CHEBI:58608"/>
        <dbReference type="ChEBI" id="CHEBI:456216"/>
        <dbReference type="EC" id="2.7.1.107"/>
    </reaction>
</comment>
<feature type="domain" description="DAGKc" evidence="16">
    <location>
        <begin position="356"/>
        <end position="505"/>
    </location>
</feature>
<dbReference type="GO" id="GO:0008270">
    <property type="term" value="F:zinc ion binding"/>
    <property type="evidence" value="ECO:0007669"/>
    <property type="project" value="UniProtKB-KW"/>
</dbReference>
<evidence type="ECO:0000256" key="11">
    <source>
        <dbReference type="ARBA" id="ARBA00023136"/>
    </source>
</evidence>
<feature type="region of interest" description="Disordered" evidence="13">
    <location>
        <begin position="510"/>
        <end position="573"/>
    </location>
</feature>
<dbReference type="EMBL" id="JASFZW010000004">
    <property type="protein sequence ID" value="KAK2078811.1"/>
    <property type="molecule type" value="Genomic_DNA"/>
</dbReference>
<evidence type="ECO:0000256" key="10">
    <source>
        <dbReference type="ARBA" id="ARBA00022840"/>
    </source>
</evidence>
<evidence type="ECO:0000256" key="5">
    <source>
        <dbReference type="ARBA" id="ARBA00022737"/>
    </source>
</evidence>
<evidence type="ECO:0000313" key="17">
    <source>
        <dbReference type="EMBL" id="KAK2078811.1"/>
    </source>
</evidence>
<dbReference type="GO" id="GO:0005524">
    <property type="term" value="F:ATP binding"/>
    <property type="evidence" value="ECO:0007669"/>
    <property type="project" value="UniProtKB-KW"/>
</dbReference>
<evidence type="ECO:0000256" key="6">
    <source>
        <dbReference type="ARBA" id="ARBA00022741"/>
    </source>
</evidence>
<dbReference type="SMART" id="SM00109">
    <property type="entry name" value="C1"/>
    <property type="match status" value="1"/>
</dbReference>
<keyword evidence="8 12" id="KW-0418">Kinase</keyword>
<keyword evidence="18" id="KW-1185">Reference proteome</keyword>
<organism evidence="17 18">
    <name type="scientific">Prototheca wickerhamii</name>
    <dbReference type="NCBI Taxonomy" id="3111"/>
    <lineage>
        <taxon>Eukaryota</taxon>
        <taxon>Viridiplantae</taxon>
        <taxon>Chlorophyta</taxon>
        <taxon>core chlorophytes</taxon>
        <taxon>Trebouxiophyceae</taxon>
        <taxon>Chlorellales</taxon>
        <taxon>Chlorellaceae</taxon>
        <taxon>Prototheca</taxon>
    </lineage>
</organism>
<dbReference type="SMART" id="SM00045">
    <property type="entry name" value="DAGKa"/>
    <property type="match status" value="1"/>
</dbReference>
<dbReference type="Gene3D" id="3.40.50.10330">
    <property type="entry name" value="Probable inorganic polyphosphate/atp-NAD kinase, domain 1"/>
    <property type="match status" value="1"/>
</dbReference>
<protein>
    <recommendedName>
        <fullName evidence="12">Diacylglycerol kinase</fullName>
        <shortName evidence="12">DAG kinase</shortName>
        <ecNumber evidence="12">2.7.1.107</ecNumber>
    </recommendedName>
</protein>
<evidence type="ECO:0000256" key="12">
    <source>
        <dbReference type="RuleBase" id="RU361128"/>
    </source>
</evidence>
<dbReference type="Gene3D" id="2.60.200.40">
    <property type="match status" value="1"/>
</dbReference>
<sequence length="825" mass="88485">MAKVVDRACGSVLPSACRPLAYAIAGCDGPWGALVLCATLVVLAIVMSRVLSRTCRELRRILFSEKGSSAAARANRTLQALREADPAAYPPFPHHWQRLVIHHGWSQVLYCCGCQADIGSRTFSHAASFCSLCGAVAHTACLRHVGDTCRPLSLEGHTHWWQAPTSVVRLEDEEGAVSGSQACHLCGEGCATVPVTPEPSWQCGLCSAAVHVSCWCAAHARTRPTVQAAFDALRRAAPPLRAVSPFGAERRRELEAALQAVRERREARVARRDAAALDRCAPASEVALPPWDFGWAMGPRDGAGHDEDRDGAPRRAWWRRRRRDGAEHEALADWRAKLRVCSADAAAGPPSALAPAGRRPMLVFVNTKSGAREGATLRLRLLRELHPLQVVELPQEQPEPALEQFEGLARLRVLVIGGDGTVSWVLSALERRRAGEGRAGDGPPAHRDGPPVGVIPLGTGNDLARVLGWGAGADPWLRMPCEQLIKEVEHAAPVFLDRWAVRIRRAGAERREGVEDAAEGAQDGAVGVSERDGGDGMVAENDDDAAAGGSVQDDDGADEPTAKSANTDSDESLSMTNYLGIGTDAGVALGFHAMREGYPNLFGSQLGNKLLYTLLGARQMLDGLRGGDISDGVSLRVDGREVALPAGTQCLVLLNINSFMGGVDVWGDEGAEVDAGRGGKASANVPGNSTPPRPPAERLARQRYCDGKLEVVALFGIWHLGKLHVGLDSALHLAQGAEVRVGLRRAVPMQVDGEARSQPAGEILVRRQGQVLMLKRVHPDLAGIIKAVRSGLEDAVTDGTLDWTDFLAVHRRISRRVQDQLDYAR</sequence>
<evidence type="ECO:0000256" key="9">
    <source>
        <dbReference type="ARBA" id="ARBA00022833"/>
    </source>
</evidence>
<dbReference type="Proteomes" id="UP001255856">
    <property type="component" value="Unassembled WGS sequence"/>
</dbReference>
<dbReference type="EC" id="2.7.1.107" evidence="12"/>
<feature type="domain" description="Phorbol-ester/DAG-type" evidence="15">
    <location>
        <begin position="93"/>
        <end position="149"/>
    </location>
</feature>
<comment type="similarity">
    <text evidence="2 12">Belongs to the eukaryotic diacylglycerol kinase family.</text>
</comment>
<feature type="compositionally biased region" description="Polar residues" evidence="13">
    <location>
        <begin position="563"/>
        <end position="573"/>
    </location>
</feature>
<dbReference type="GO" id="GO:0016020">
    <property type="term" value="C:membrane"/>
    <property type="evidence" value="ECO:0007669"/>
    <property type="project" value="UniProtKB-SubCell"/>
</dbReference>
<evidence type="ECO:0000256" key="8">
    <source>
        <dbReference type="ARBA" id="ARBA00022777"/>
    </source>
</evidence>
<dbReference type="GO" id="GO:0007200">
    <property type="term" value="P:phospholipase C-activating G protein-coupled receptor signaling pathway"/>
    <property type="evidence" value="ECO:0007669"/>
    <property type="project" value="InterPro"/>
</dbReference>
<comment type="subcellular location">
    <subcellularLocation>
        <location evidence="1">Membrane</location>
    </subcellularLocation>
</comment>
<dbReference type="InterPro" id="IPR037607">
    <property type="entry name" value="DGK"/>
</dbReference>
<keyword evidence="6 12" id="KW-0547">Nucleotide-binding</keyword>
<reference evidence="17" key="1">
    <citation type="submission" date="2021-01" db="EMBL/GenBank/DDBJ databases">
        <authorList>
            <person name="Eckstrom K.M.E."/>
        </authorList>
    </citation>
    <scope>NUCLEOTIDE SEQUENCE</scope>
    <source>
        <strain evidence="17">UVCC 0001</strain>
    </source>
</reference>
<dbReference type="InterPro" id="IPR000756">
    <property type="entry name" value="Diacylglycerol_kin_accessory"/>
</dbReference>